<evidence type="ECO:0000256" key="2">
    <source>
        <dbReference type="SAM" id="MobiDB-lite"/>
    </source>
</evidence>
<feature type="compositionally biased region" description="Low complexity" evidence="2">
    <location>
        <begin position="71"/>
        <end position="85"/>
    </location>
</feature>
<dbReference type="OrthoDB" id="20534at2759"/>
<dbReference type="Proteomes" id="UP000272942">
    <property type="component" value="Unassembled WGS sequence"/>
</dbReference>
<feature type="compositionally biased region" description="Polar residues" evidence="2">
    <location>
        <begin position="366"/>
        <end position="389"/>
    </location>
</feature>
<dbReference type="AlphaFoldDB" id="A0A183B3X1"/>
<sequence>MTTKGPVQQSQPFTALSTVSEAQLQTLQSITQNALDLGQNFSVRSGNIQPQALNKSSTDHSDLSELPRNPSLSKIGTSSDSSSGSPQLQTDSTDLGMRRPSTGSRNAALLLNGNYTNWPQSPILISSPFNNPGYELERLSLQRELDEVRQRLDSKEDELEAIKRQRDFVAEHLRDSLGVIQKLFHSLHVSPSDLSRPLYVDTDHPGTGSDPSTGGYSATGLTASEVSPMPDEEDPIGTEHPHHVITESAQMNSVSQQHSPGNTSNEVLLDRRQLQQQQEALAALFANPFVTALLNSTNSGLDPNVGLGVGANSVPLWSRTAADPPTKETCLTDRSAPSFEKTGITGIVNTDPVLTDSKGEQRTPNDRATTQPVITGSTQTPNEVHSNLA</sequence>
<reference evidence="3 4" key="2">
    <citation type="submission" date="2018-11" db="EMBL/GenBank/DDBJ databases">
        <authorList>
            <consortium name="Pathogen Informatics"/>
        </authorList>
    </citation>
    <scope>NUCLEOTIDE SEQUENCE [LARGE SCALE GENOMIC DNA]</scope>
    <source>
        <strain evidence="3 4">Egypt</strain>
    </source>
</reference>
<dbReference type="EMBL" id="UZAN01056253">
    <property type="protein sequence ID" value="VDP91178.1"/>
    <property type="molecule type" value="Genomic_DNA"/>
</dbReference>
<feature type="region of interest" description="Disordered" evidence="2">
    <location>
        <begin position="349"/>
        <end position="389"/>
    </location>
</feature>
<dbReference type="WBParaSite" id="ECPE_0001394601-mRNA-1">
    <property type="protein sequence ID" value="ECPE_0001394601-mRNA-1"/>
    <property type="gene ID" value="ECPE_0001394601"/>
</dbReference>
<protein>
    <submittedName>
        <fullName evidence="5">PKcGMP_CC domain-containing protein</fullName>
    </submittedName>
</protein>
<keyword evidence="1" id="KW-0175">Coiled coil</keyword>
<feature type="region of interest" description="Disordered" evidence="2">
    <location>
        <begin position="51"/>
        <end position="105"/>
    </location>
</feature>
<proteinExistence type="predicted"/>
<organism evidence="5">
    <name type="scientific">Echinostoma caproni</name>
    <dbReference type="NCBI Taxonomy" id="27848"/>
    <lineage>
        <taxon>Eukaryota</taxon>
        <taxon>Metazoa</taxon>
        <taxon>Spiralia</taxon>
        <taxon>Lophotrochozoa</taxon>
        <taxon>Platyhelminthes</taxon>
        <taxon>Trematoda</taxon>
        <taxon>Digenea</taxon>
        <taxon>Plagiorchiida</taxon>
        <taxon>Echinostomata</taxon>
        <taxon>Echinostomatoidea</taxon>
        <taxon>Echinostomatidae</taxon>
        <taxon>Echinostoma</taxon>
    </lineage>
</organism>
<accession>A0A183B3X1</accession>
<evidence type="ECO:0000313" key="3">
    <source>
        <dbReference type="EMBL" id="VDP91178.1"/>
    </source>
</evidence>
<gene>
    <name evidence="3" type="ORF">ECPE_LOCUS13906</name>
</gene>
<evidence type="ECO:0000256" key="1">
    <source>
        <dbReference type="SAM" id="Coils"/>
    </source>
</evidence>
<reference evidence="5" key="1">
    <citation type="submission" date="2016-06" db="UniProtKB">
        <authorList>
            <consortium name="WormBaseParasite"/>
        </authorList>
    </citation>
    <scope>IDENTIFICATION</scope>
</reference>
<feature type="region of interest" description="Disordered" evidence="2">
    <location>
        <begin position="200"/>
        <end position="239"/>
    </location>
</feature>
<keyword evidence="4" id="KW-1185">Reference proteome</keyword>
<name>A0A183B3X1_9TREM</name>
<feature type="coiled-coil region" evidence="1">
    <location>
        <begin position="138"/>
        <end position="172"/>
    </location>
</feature>
<evidence type="ECO:0000313" key="5">
    <source>
        <dbReference type="WBParaSite" id="ECPE_0001394601-mRNA-1"/>
    </source>
</evidence>
<evidence type="ECO:0000313" key="4">
    <source>
        <dbReference type="Proteomes" id="UP000272942"/>
    </source>
</evidence>
<feature type="compositionally biased region" description="Polar residues" evidence="2">
    <location>
        <begin position="209"/>
        <end position="225"/>
    </location>
</feature>